<dbReference type="EMBL" id="FLQU01000417">
    <property type="protein sequence ID" value="SBS85392.1"/>
    <property type="molecule type" value="Genomic_DNA"/>
</dbReference>
<dbReference type="EMBL" id="FLQV01000528">
    <property type="protein sequence ID" value="SBS94558.1"/>
    <property type="molecule type" value="Genomic_DNA"/>
</dbReference>
<dbReference type="Proteomes" id="UP000078546">
    <property type="component" value="Unassembled WGS sequence"/>
</dbReference>
<proteinExistence type="predicted"/>
<evidence type="ECO:0000313" key="2">
    <source>
        <dbReference type="EMBL" id="SBS85392.1"/>
    </source>
</evidence>
<evidence type="ECO:0000313" key="4">
    <source>
        <dbReference type="Proteomes" id="UP000078546"/>
    </source>
</evidence>
<protein>
    <submittedName>
        <fullName evidence="2">Uncharacterized protein</fullName>
    </submittedName>
</protein>
<reference evidence="2" key="1">
    <citation type="submission" date="2016-05" db="EMBL/GenBank/DDBJ databases">
        <authorList>
            <person name="Lavstsen T."/>
            <person name="Jespersen J.S."/>
        </authorList>
    </citation>
    <scope>NUCLEOTIDE SEQUENCE [LARGE SCALE GENOMIC DNA]</scope>
</reference>
<gene>
    <name evidence="3" type="ORF">POVCU1_028570</name>
    <name evidence="2" type="ORF">POVCU2_0031240</name>
</gene>
<dbReference type="Proteomes" id="UP000078560">
    <property type="component" value="Unassembled WGS sequence"/>
</dbReference>
<reference evidence="4 5" key="2">
    <citation type="submission" date="2016-05" db="EMBL/GenBank/DDBJ databases">
        <authorList>
            <person name="Naeem Raeece"/>
        </authorList>
    </citation>
    <scope>NUCLEOTIDE SEQUENCE [LARGE SCALE GENOMIC DNA]</scope>
</reference>
<organism evidence="2 5">
    <name type="scientific">Plasmodium ovale curtisi</name>
    <dbReference type="NCBI Taxonomy" id="864141"/>
    <lineage>
        <taxon>Eukaryota</taxon>
        <taxon>Sar</taxon>
        <taxon>Alveolata</taxon>
        <taxon>Apicomplexa</taxon>
        <taxon>Aconoidasida</taxon>
        <taxon>Haemosporida</taxon>
        <taxon>Plasmodiidae</taxon>
        <taxon>Plasmodium</taxon>
        <taxon>Plasmodium (Plasmodium)</taxon>
    </lineage>
</organism>
<evidence type="ECO:0000256" key="1">
    <source>
        <dbReference type="SAM" id="MobiDB-lite"/>
    </source>
</evidence>
<sequence length="94" mass="11011">MRLREVRSGKKKAKWSGEKEHSGMLNKHWEIQFSPFRGQHFHMLLNPRGSIQRNIRSHAKNFQAERPFLLHHPIEREKNGKSGKEEEGKTGING</sequence>
<feature type="region of interest" description="Disordered" evidence="1">
    <location>
        <begin position="1"/>
        <end position="21"/>
    </location>
</feature>
<feature type="region of interest" description="Disordered" evidence="1">
    <location>
        <begin position="72"/>
        <end position="94"/>
    </location>
</feature>
<accession>A0A1A8W2M6</accession>
<dbReference type="AlphaFoldDB" id="A0A1A8W2M6"/>
<evidence type="ECO:0000313" key="3">
    <source>
        <dbReference type="EMBL" id="SBS94558.1"/>
    </source>
</evidence>
<name>A0A1A8W2M6_PLAOA</name>
<evidence type="ECO:0000313" key="5">
    <source>
        <dbReference type="Proteomes" id="UP000078560"/>
    </source>
</evidence>